<dbReference type="Gene3D" id="1.10.8.60">
    <property type="match status" value="1"/>
</dbReference>
<feature type="region of interest" description="Disordered" evidence="3">
    <location>
        <begin position="1"/>
        <end position="51"/>
    </location>
</feature>
<evidence type="ECO:0000313" key="6">
    <source>
        <dbReference type="Proteomes" id="UP000772434"/>
    </source>
</evidence>
<dbReference type="InterPro" id="IPR003593">
    <property type="entry name" value="AAA+_ATPase"/>
</dbReference>
<comment type="caution">
    <text evidence="5">The sequence shown here is derived from an EMBL/GenBank/DDBJ whole genome shotgun (WGS) entry which is preliminary data.</text>
</comment>
<dbReference type="CDD" id="cd00009">
    <property type="entry name" value="AAA"/>
    <property type="match status" value="1"/>
</dbReference>
<dbReference type="PANTHER" id="PTHR10763:SF26">
    <property type="entry name" value="CELL DIVISION CONTROL PROTEIN 6 HOMOLOG"/>
    <property type="match status" value="1"/>
</dbReference>
<evidence type="ECO:0000256" key="1">
    <source>
        <dbReference type="ARBA" id="ARBA00006184"/>
    </source>
</evidence>
<dbReference type="EMBL" id="JADNRY010000030">
    <property type="protein sequence ID" value="KAF9071652.1"/>
    <property type="molecule type" value="Genomic_DNA"/>
</dbReference>
<dbReference type="GO" id="GO:0006270">
    <property type="term" value="P:DNA replication initiation"/>
    <property type="evidence" value="ECO:0007669"/>
    <property type="project" value="TreeGrafter"/>
</dbReference>
<name>A0A9P5Q037_9AGAR</name>
<dbReference type="AlphaFoldDB" id="A0A9P5Q037"/>
<keyword evidence="2" id="KW-0235">DNA replication</keyword>
<feature type="domain" description="AAA+ ATPase" evidence="4">
    <location>
        <begin position="175"/>
        <end position="335"/>
    </location>
</feature>
<dbReference type="GO" id="GO:0033314">
    <property type="term" value="P:mitotic DNA replication checkpoint signaling"/>
    <property type="evidence" value="ECO:0007669"/>
    <property type="project" value="TreeGrafter"/>
</dbReference>
<dbReference type="SUPFAM" id="SSF52540">
    <property type="entry name" value="P-loop containing nucleoside triphosphate hydrolases"/>
    <property type="match status" value="1"/>
</dbReference>
<dbReference type="GO" id="GO:0016887">
    <property type="term" value="F:ATP hydrolysis activity"/>
    <property type="evidence" value="ECO:0007669"/>
    <property type="project" value="InterPro"/>
</dbReference>
<gene>
    <name evidence="5" type="ORF">BDP27DRAFT_1401281</name>
</gene>
<reference evidence="5" key="1">
    <citation type="submission" date="2020-11" db="EMBL/GenBank/DDBJ databases">
        <authorList>
            <consortium name="DOE Joint Genome Institute"/>
            <person name="Ahrendt S."/>
            <person name="Riley R."/>
            <person name="Andreopoulos W."/>
            <person name="Labutti K."/>
            <person name="Pangilinan J."/>
            <person name="Ruiz-Duenas F.J."/>
            <person name="Barrasa J.M."/>
            <person name="Sanchez-Garcia M."/>
            <person name="Camarero S."/>
            <person name="Miyauchi S."/>
            <person name="Serrano A."/>
            <person name="Linde D."/>
            <person name="Babiker R."/>
            <person name="Drula E."/>
            <person name="Ayuso-Fernandez I."/>
            <person name="Pacheco R."/>
            <person name="Padilla G."/>
            <person name="Ferreira P."/>
            <person name="Barriuso J."/>
            <person name="Kellner H."/>
            <person name="Castanera R."/>
            <person name="Alfaro M."/>
            <person name="Ramirez L."/>
            <person name="Pisabarro A.G."/>
            <person name="Kuo A."/>
            <person name="Tritt A."/>
            <person name="Lipzen A."/>
            <person name="He G."/>
            <person name="Yan M."/>
            <person name="Ng V."/>
            <person name="Cullen D."/>
            <person name="Martin F."/>
            <person name="Rosso M.-N."/>
            <person name="Henrissat B."/>
            <person name="Hibbett D."/>
            <person name="Martinez A.T."/>
            <person name="Grigoriev I.V."/>
        </authorList>
    </citation>
    <scope>NUCLEOTIDE SEQUENCE</scope>
    <source>
        <strain evidence="5">AH 40177</strain>
    </source>
</reference>
<keyword evidence="6" id="KW-1185">Reference proteome</keyword>
<sequence>MHRTQETSVLGKRAHCQDQSSSCGQLQTPDPTPDSKRVRTSSSVIDGDGNKENIAPFALNALHSEVTLPIVSARAARALRRSATESLQSTPARPKRNERSASISSIPTTPATAISTLCISTPPPTPPTFLPIHIRIRALLRPNCDELNELPGREEERETITTFMQSFIAGTELDDHQSLYISGSPGSGKTALVNSILRLLEEAGDVNVITINCMALADVDALWRRMREELDPSTKSIPTPRSKKQLKGKEAADAAISAMKSKCILVLDELDHIAPNAQVFTSLLALPESSSGLLRVIGIANTHTLSTGSSSDSQVRILHFAPYTSSQLLQILQSRLTPVYDSEKVSVAVKKLLPVSTLTLLTKKVASLTGDVRCLFEVLRCAIDLASVASQGATDILDAPAYSVTPAHIISALKTHTPSTKSTLPSSVALPSSIANSEIVSKICSLGLQARLVLLSVLVASKRLEEGLALSSSGSPSPVAKRSSANNISRKDISIDPQQLHGYYCSILSRGDSDLCAPASRNEFVDLIGRLEGIGLVSVATVVGSSPTKRAFGRSTSFSSAKSKSAAAGGVRLGAGVWVDEVLRGLGIDNPNSVDVKEEEARAIWNSESSRLTKELKVIQAKSSKSTHVAAGFENALED</sequence>
<accession>A0A9P5Q037</accession>
<proteinExistence type="inferred from homology"/>
<feature type="region of interest" description="Disordered" evidence="3">
    <location>
        <begin position="82"/>
        <end position="106"/>
    </location>
</feature>
<evidence type="ECO:0000256" key="2">
    <source>
        <dbReference type="ARBA" id="ARBA00022705"/>
    </source>
</evidence>
<dbReference type="GO" id="GO:0005634">
    <property type="term" value="C:nucleus"/>
    <property type="evidence" value="ECO:0007669"/>
    <property type="project" value="TreeGrafter"/>
</dbReference>
<evidence type="ECO:0000259" key="4">
    <source>
        <dbReference type="SMART" id="SM00382"/>
    </source>
</evidence>
<comment type="similarity">
    <text evidence="1">Belongs to the CDC6/cdc18 family.</text>
</comment>
<dbReference type="InterPro" id="IPR050311">
    <property type="entry name" value="ORC1/CDC6"/>
</dbReference>
<dbReference type="OrthoDB" id="1926878at2759"/>
<dbReference type="Proteomes" id="UP000772434">
    <property type="component" value="Unassembled WGS sequence"/>
</dbReference>
<feature type="compositionally biased region" description="Polar residues" evidence="3">
    <location>
        <begin position="17"/>
        <end position="29"/>
    </location>
</feature>
<dbReference type="InterPro" id="IPR027417">
    <property type="entry name" value="P-loop_NTPase"/>
</dbReference>
<dbReference type="InterPro" id="IPR049945">
    <property type="entry name" value="AAA_22"/>
</dbReference>
<evidence type="ECO:0000313" key="5">
    <source>
        <dbReference type="EMBL" id="KAF9071652.1"/>
    </source>
</evidence>
<evidence type="ECO:0000256" key="3">
    <source>
        <dbReference type="SAM" id="MobiDB-lite"/>
    </source>
</evidence>
<dbReference type="Pfam" id="PF13401">
    <property type="entry name" value="AAA_22"/>
    <property type="match status" value="1"/>
</dbReference>
<protein>
    <submittedName>
        <fullName evidence="5">P-loop containing nucleoside triphosphate hydrolase protein</fullName>
    </submittedName>
</protein>
<keyword evidence="5" id="KW-0378">Hydrolase</keyword>
<dbReference type="Gene3D" id="3.40.50.300">
    <property type="entry name" value="P-loop containing nucleotide triphosphate hydrolases"/>
    <property type="match status" value="1"/>
</dbReference>
<dbReference type="SMART" id="SM00382">
    <property type="entry name" value="AAA"/>
    <property type="match status" value="1"/>
</dbReference>
<dbReference type="PANTHER" id="PTHR10763">
    <property type="entry name" value="CELL DIVISION CONTROL PROTEIN 6-RELATED"/>
    <property type="match status" value="1"/>
</dbReference>
<dbReference type="GO" id="GO:0003688">
    <property type="term" value="F:DNA replication origin binding"/>
    <property type="evidence" value="ECO:0007669"/>
    <property type="project" value="TreeGrafter"/>
</dbReference>
<organism evidence="5 6">
    <name type="scientific">Rhodocollybia butyracea</name>
    <dbReference type="NCBI Taxonomy" id="206335"/>
    <lineage>
        <taxon>Eukaryota</taxon>
        <taxon>Fungi</taxon>
        <taxon>Dikarya</taxon>
        <taxon>Basidiomycota</taxon>
        <taxon>Agaricomycotina</taxon>
        <taxon>Agaricomycetes</taxon>
        <taxon>Agaricomycetidae</taxon>
        <taxon>Agaricales</taxon>
        <taxon>Marasmiineae</taxon>
        <taxon>Omphalotaceae</taxon>
        <taxon>Rhodocollybia</taxon>
    </lineage>
</organism>